<organism evidence="3 4">
    <name type="scientific">Metabacillus indicus</name>
    <name type="common">Bacillus indicus</name>
    <dbReference type="NCBI Taxonomy" id="246786"/>
    <lineage>
        <taxon>Bacteria</taxon>
        <taxon>Bacillati</taxon>
        <taxon>Bacillota</taxon>
        <taxon>Bacilli</taxon>
        <taxon>Bacillales</taxon>
        <taxon>Bacillaceae</taxon>
        <taxon>Metabacillus</taxon>
    </lineage>
</organism>
<evidence type="ECO:0000259" key="2">
    <source>
        <dbReference type="Pfam" id="PF13649"/>
    </source>
</evidence>
<gene>
    <name evidence="3" type="ORF">GS18_0218705</name>
</gene>
<dbReference type="InterPro" id="IPR029063">
    <property type="entry name" value="SAM-dependent_MTases_sf"/>
</dbReference>
<evidence type="ECO:0000313" key="3">
    <source>
        <dbReference type="EMBL" id="KEZ47694.1"/>
    </source>
</evidence>
<dbReference type="Pfam" id="PF13649">
    <property type="entry name" value="Methyltransf_25"/>
    <property type="match status" value="1"/>
</dbReference>
<evidence type="ECO:0000313" key="4">
    <source>
        <dbReference type="Proteomes" id="UP000028549"/>
    </source>
</evidence>
<dbReference type="Proteomes" id="UP000028549">
    <property type="component" value="Unassembled WGS sequence"/>
</dbReference>
<dbReference type="SUPFAM" id="SSF53335">
    <property type="entry name" value="S-adenosyl-L-methionine-dependent methyltransferases"/>
    <property type="match status" value="1"/>
</dbReference>
<keyword evidence="1" id="KW-0808">Transferase</keyword>
<comment type="caution">
    <text evidence="3">The sequence shown here is derived from an EMBL/GenBank/DDBJ whole genome shotgun (WGS) entry which is preliminary data.</text>
</comment>
<dbReference type="OrthoDB" id="9772751at2"/>
<protein>
    <submittedName>
        <fullName evidence="3">SAM-dependent methlyltransferase</fullName>
    </submittedName>
</protein>
<dbReference type="Gene3D" id="3.40.50.150">
    <property type="entry name" value="Vaccinia Virus protein VP39"/>
    <property type="match status" value="1"/>
</dbReference>
<accession>A0A084GK32</accession>
<evidence type="ECO:0000256" key="1">
    <source>
        <dbReference type="ARBA" id="ARBA00022679"/>
    </source>
</evidence>
<reference evidence="3 4" key="1">
    <citation type="journal article" date="2005" name="Int. J. Syst. Evol. Microbiol.">
        <title>Bacillus cibi sp. nov., isolated from jeotgal, a traditional Korean fermented seafood.</title>
        <authorList>
            <person name="Yoon J.H."/>
            <person name="Lee C.H."/>
            <person name="Oh T.K."/>
        </authorList>
    </citation>
    <scope>NUCLEOTIDE SEQUENCE [LARGE SCALE GENOMIC DNA]</scope>
    <source>
        <strain evidence="3 4">DSM 16189</strain>
    </source>
</reference>
<keyword evidence="4" id="KW-1185">Reference proteome</keyword>
<dbReference type="CDD" id="cd02440">
    <property type="entry name" value="AdoMet_MTases"/>
    <property type="match status" value="1"/>
</dbReference>
<dbReference type="EMBL" id="JNVC02000017">
    <property type="protein sequence ID" value="KEZ47694.1"/>
    <property type="molecule type" value="Genomic_DNA"/>
</dbReference>
<dbReference type="RefSeq" id="WP_029566318.1">
    <property type="nucleotide sequence ID" value="NZ_CANLZQ010000011.1"/>
</dbReference>
<dbReference type="AlphaFoldDB" id="A0A084GK32"/>
<sequence length="203" mass="22775">MFSAFTKNFSRPKGFLGIVAGKIMALENTAINKWTIGKLRIRPGNRILEIGFGPGYSIGFMLKHYRRVIIDGVDVSETMKEQAEKQFSTYVKNGRVKLMKADAETVELPANTYDKLLSVNNYTIWNDPRAGLENLTRSLKPGGMAAITMQPREEDASAEKTKMFGRQIRDDMLACGYEDVRVSFKKVRPELTVCVTGIKKGGR</sequence>
<dbReference type="PANTHER" id="PTHR43861">
    <property type="entry name" value="TRANS-ACONITATE 2-METHYLTRANSFERASE-RELATED"/>
    <property type="match status" value="1"/>
</dbReference>
<feature type="domain" description="Methyltransferase" evidence="2">
    <location>
        <begin position="47"/>
        <end position="143"/>
    </location>
</feature>
<dbReference type="InterPro" id="IPR041698">
    <property type="entry name" value="Methyltransf_25"/>
</dbReference>
<dbReference type="GO" id="GO:0016740">
    <property type="term" value="F:transferase activity"/>
    <property type="evidence" value="ECO:0007669"/>
    <property type="project" value="UniProtKB-KW"/>
</dbReference>
<dbReference type="STRING" id="246786.GS18_0218705"/>
<proteinExistence type="predicted"/>
<name>A0A084GK32_METID</name>